<dbReference type="Proteomes" id="UP000662185">
    <property type="component" value="Unassembled WGS sequence"/>
</dbReference>
<organism evidence="1 2">
    <name type="scientific">Anabaena sphaerica FACHB-251</name>
    <dbReference type="NCBI Taxonomy" id="2692883"/>
    <lineage>
        <taxon>Bacteria</taxon>
        <taxon>Bacillati</taxon>
        <taxon>Cyanobacteriota</taxon>
        <taxon>Cyanophyceae</taxon>
        <taxon>Nostocales</taxon>
        <taxon>Nostocaceae</taxon>
        <taxon>Anabaena</taxon>
    </lineage>
</organism>
<protein>
    <submittedName>
        <fullName evidence="1">Uncharacterized protein</fullName>
    </submittedName>
</protein>
<sequence length="93" mass="9128">MSKAQQSIGAWRRYFVERGFGSLDFFIRIIQTGLGMVWGIGPGTVWGMGAGTVSGTGSGNGGGMVGSGGGSGLGRGLGPGVGICGSGMEIAEG</sequence>
<keyword evidence="2" id="KW-1185">Reference proteome</keyword>
<evidence type="ECO:0000313" key="2">
    <source>
        <dbReference type="Proteomes" id="UP000662185"/>
    </source>
</evidence>
<proteinExistence type="predicted"/>
<gene>
    <name evidence="1" type="ORF">H6G06_00220</name>
</gene>
<accession>A0A926WEF9</accession>
<comment type="caution">
    <text evidence="1">The sequence shown here is derived from an EMBL/GenBank/DDBJ whole genome shotgun (WGS) entry which is preliminary data.</text>
</comment>
<dbReference type="EMBL" id="JACJQU010000001">
    <property type="protein sequence ID" value="MBD2291941.1"/>
    <property type="molecule type" value="Genomic_DNA"/>
</dbReference>
<evidence type="ECO:0000313" key="1">
    <source>
        <dbReference type="EMBL" id="MBD2291941.1"/>
    </source>
</evidence>
<dbReference type="AlphaFoldDB" id="A0A926WEF9"/>
<reference evidence="2" key="1">
    <citation type="journal article" date="2020" name="ISME J.">
        <title>Comparative genomics reveals insights into cyanobacterial evolution and habitat adaptation.</title>
        <authorList>
            <person name="Chen M.Y."/>
            <person name="Teng W.K."/>
            <person name="Zhao L."/>
            <person name="Hu C.X."/>
            <person name="Zhou Y.K."/>
            <person name="Han B.P."/>
            <person name="Song L.R."/>
            <person name="Shu W.S."/>
        </authorList>
    </citation>
    <scope>NUCLEOTIDE SEQUENCE [LARGE SCALE GENOMIC DNA]</scope>
    <source>
        <strain evidence="2">FACHB-251</strain>
    </source>
</reference>
<name>A0A926WEF9_9NOST</name>